<evidence type="ECO:0000313" key="2">
    <source>
        <dbReference type="Proteomes" id="UP000198851"/>
    </source>
</evidence>
<dbReference type="OrthoDB" id="9840067at2"/>
<dbReference type="AlphaFoldDB" id="A0A1I4DSF3"/>
<name>A0A1I4DSF3_9RHOB</name>
<dbReference type="Proteomes" id="UP000198851">
    <property type="component" value="Unassembled WGS sequence"/>
</dbReference>
<keyword evidence="2" id="KW-1185">Reference proteome</keyword>
<dbReference type="EMBL" id="FOSZ01000003">
    <property type="protein sequence ID" value="SFK95580.1"/>
    <property type="molecule type" value="Genomic_DNA"/>
</dbReference>
<organism evidence="1 2">
    <name type="scientific">Shimia haliotis</name>
    <dbReference type="NCBI Taxonomy" id="1280847"/>
    <lineage>
        <taxon>Bacteria</taxon>
        <taxon>Pseudomonadati</taxon>
        <taxon>Pseudomonadota</taxon>
        <taxon>Alphaproteobacteria</taxon>
        <taxon>Rhodobacterales</taxon>
        <taxon>Roseobacteraceae</taxon>
    </lineage>
</organism>
<proteinExistence type="predicted"/>
<evidence type="ECO:0000313" key="1">
    <source>
        <dbReference type="EMBL" id="SFK95580.1"/>
    </source>
</evidence>
<dbReference type="RefSeq" id="WP_139216176.1">
    <property type="nucleotide sequence ID" value="NZ_FOSZ01000003.1"/>
</dbReference>
<gene>
    <name evidence="1" type="ORF">SAMN04488036_103352</name>
</gene>
<accession>A0A1I4DSF3</accession>
<protein>
    <submittedName>
        <fullName evidence="1">Uncharacterized protein</fullName>
    </submittedName>
</protein>
<dbReference type="STRING" id="1280847.SAMN04488036_103352"/>
<sequence length="111" mass="11831">MADANDLRILALCAAMGGAFLTSFLVGEANAQERERPEPPFAEIGADLGLSTEQVAGCFPAPRDEERGARPERLDFRAVVGCLMEQDSTLSGEVIARALRDNAPDRGGQRG</sequence>
<reference evidence="2" key="1">
    <citation type="submission" date="2016-10" db="EMBL/GenBank/DDBJ databases">
        <authorList>
            <person name="Varghese N."/>
            <person name="Submissions S."/>
        </authorList>
    </citation>
    <scope>NUCLEOTIDE SEQUENCE [LARGE SCALE GENOMIC DNA]</scope>
    <source>
        <strain evidence="2">DSM 28453</strain>
    </source>
</reference>